<dbReference type="Proteomes" id="UP000319908">
    <property type="component" value="Unassembled WGS sequence"/>
</dbReference>
<dbReference type="InterPro" id="IPR000917">
    <property type="entry name" value="Sulfatase_N"/>
</dbReference>
<dbReference type="FunFam" id="3.40.720.10:FF:000047">
    <property type="entry name" value="Arylsulfatase"/>
    <property type="match status" value="1"/>
</dbReference>
<gene>
    <name evidence="5" type="primary">atsA_9</name>
    <name evidence="5" type="ORF">Poly21_08870</name>
</gene>
<dbReference type="CDD" id="cd16025">
    <property type="entry name" value="PAS_like"/>
    <property type="match status" value="1"/>
</dbReference>
<evidence type="ECO:0000259" key="4">
    <source>
        <dbReference type="Pfam" id="PF00884"/>
    </source>
</evidence>
<protein>
    <submittedName>
        <fullName evidence="5">Arylsulfatase</fullName>
        <ecNumber evidence="5">3.1.6.1</ecNumber>
    </submittedName>
</protein>
<dbReference type="RefSeq" id="WP_146405714.1">
    <property type="nucleotide sequence ID" value="NZ_SJPU01000001.1"/>
</dbReference>
<dbReference type="FunFam" id="3.30.1120.10:FF:000008">
    <property type="entry name" value="Arylsulfatase"/>
    <property type="match status" value="1"/>
</dbReference>
<keyword evidence="3" id="KW-0732">Signal</keyword>
<dbReference type="Gene3D" id="3.30.1120.10">
    <property type="match status" value="1"/>
</dbReference>
<feature type="chain" id="PRO_5022993979" evidence="3">
    <location>
        <begin position="27"/>
        <end position="541"/>
    </location>
</feature>
<feature type="domain" description="Sulfatase N-terminal" evidence="4">
    <location>
        <begin position="36"/>
        <end position="430"/>
    </location>
</feature>
<dbReference type="PANTHER" id="PTHR42693:SF53">
    <property type="entry name" value="ENDO-4-O-SULFATASE"/>
    <property type="match status" value="1"/>
</dbReference>
<name>A0A5C6C597_9BACT</name>
<evidence type="ECO:0000313" key="5">
    <source>
        <dbReference type="EMBL" id="TWU18721.1"/>
    </source>
</evidence>
<dbReference type="Gene3D" id="3.40.720.10">
    <property type="entry name" value="Alkaline Phosphatase, subunit A"/>
    <property type="match status" value="1"/>
</dbReference>
<dbReference type="AlphaFoldDB" id="A0A5C6C597"/>
<feature type="signal peptide" evidence="3">
    <location>
        <begin position="1"/>
        <end position="26"/>
    </location>
</feature>
<evidence type="ECO:0000256" key="2">
    <source>
        <dbReference type="ARBA" id="ARBA00022801"/>
    </source>
</evidence>
<dbReference type="InterPro" id="IPR050738">
    <property type="entry name" value="Sulfatase"/>
</dbReference>
<dbReference type="EC" id="3.1.6.1" evidence="5"/>
<dbReference type="EMBL" id="SJPU01000001">
    <property type="protein sequence ID" value="TWU18721.1"/>
    <property type="molecule type" value="Genomic_DNA"/>
</dbReference>
<comment type="similarity">
    <text evidence="1">Belongs to the sulfatase family.</text>
</comment>
<reference evidence="5 6" key="1">
    <citation type="journal article" date="2020" name="Antonie Van Leeuwenhoek">
        <title>Rhodopirellula heiligendammensis sp. nov., Rhodopirellula pilleata sp. nov., and Rhodopirellula solitaria sp. nov. isolated from natural or artificial marine surfaces in Northern Germany and California, USA, and emended description of the genus Rhodopirellula.</title>
        <authorList>
            <person name="Kallscheuer N."/>
            <person name="Wiegand S."/>
            <person name="Jogler M."/>
            <person name="Boedeker C."/>
            <person name="Peeters S.H."/>
            <person name="Rast P."/>
            <person name="Heuer A."/>
            <person name="Jetten M.S.M."/>
            <person name="Rohde M."/>
            <person name="Jogler C."/>
        </authorList>
    </citation>
    <scope>NUCLEOTIDE SEQUENCE [LARGE SCALE GENOMIC DNA]</scope>
    <source>
        <strain evidence="5 6">Poly21</strain>
    </source>
</reference>
<dbReference type="SUPFAM" id="SSF53649">
    <property type="entry name" value="Alkaline phosphatase-like"/>
    <property type="match status" value="1"/>
</dbReference>
<evidence type="ECO:0000313" key="6">
    <source>
        <dbReference type="Proteomes" id="UP000319908"/>
    </source>
</evidence>
<keyword evidence="2 5" id="KW-0378">Hydrolase</keyword>
<dbReference type="InterPro" id="IPR017850">
    <property type="entry name" value="Alkaline_phosphatase_core_sf"/>
</dbReference>
<comment type="caution">
    <text evidence="5">The sequence shown here is derived from an EMBL/GenBank/DDBJ whole genome shotgun (WGS) entry which is preliminary data.</text>
</comment>
<evidence type="ECO:0000256" key="3">
    <source>
        <dbReference type="SAM" id="SignalP"/>
    </source>
</evidence>
<dbReference type="Pfam" id="PF00884">
    <property type="entry name" value="Sulfatase"/>
    <property type="match status" value="1"/>
</dbReference>
<dbReference type="PANTHER" id="PTHR42693">
    <property type="entry name" value="ARYLSULFATASE FAMILY MEMBER"/>
    <property type="match status" value="1"/>
</dbReference>
<sequence>MRLNFLLSILLACFQGLASLPRHVSAADSKLSDSRPNIIVVLVDDMGYSDLGCYGSEIETPHIDKLARQGLQFTQFYNQGRCCPTRAALMTGLQPHQVGIGHMTAPPGQPLGIDGPYQGYLNDNCTTLAAVLKSAGYRTLMTGKWHLGADRQECWPLQRGFEQYYGCISGAINYFKPGGNRGIVEGNEPVDTPAGWYATDAFTDKAIEYISQSNEAGDSPFFLYLAYNAPHWPLNAKVKDFEKYRGKYSAGWRALMKARQERQRASGLLADATEPAPHHGPKWESLNDKQRDRLDATMAAYAGCIDSIDQNIGKLVEFLESTGQDENTVIMFMSDNGACQEGGKFGSGGEAMVRNPPLATTDGVRLGLQWAEACNTPFRKYKHFVHEGGACTPMLVQWPAGIPASSRGTMVRQTAYLQDIMATVIDVAGATYPTGIPACQGKSMLPLIAGEDSPIHTEPLFWEHEGNAAVRWNDWKLVREYEQPWELYDLAHDRTELHDLSGEEPQLRQELIAKWEAWATETGVAFPERFNMYEFLKHKDK</sequence>
<keyword evidence="6" id="KW-1185">Reference proteome</keyword>
<dbReference type="GO" id="GO:0004065">
    <property type="term" value="F:arylsulfatase activity"/>
    <property type="evidence" value="ECO:0007669"/>
    <property type="project" value="UniProtKB-EC"/>
</dbReference>
<organism evidence="5 6">
    <name type="scientific">Allorhodopirellula heiligendammensis</name>
    <dbReference type="NCBI Taxonomy" id="2714739"/>
    <lineage>
        <taxon>Bacteria</taxon>
        <taxon>Pseudomonadati</taxon>
        <taxon>Planctomycetota</taxon>
        <taxon>Planctomycetia</taxon>
        <taxon>Pirellulales</taxon>
        <taxon>Pirellulaceae</taxon>
        <taxon>Allorhodopirellula</taxon>
    </lineage>
</organism>
<dbReference type="OrthoDB" id="9783154at2"/>
<accession>A0A5C6C597</accession>
<proteinExistence type="inferred from homology"/>
<evidence type="ECO:0000256" key="1">
    <source>
        <dbReference type="ARBA" id="ARBA00008779"/>
    </source>
</evidence>